<evidence type="ECO:0000256" key="1">
    <source>
        <dbReference type="SAM" id="SignalP"/>
    </source>
</evidence>
<evidence type="ECO:0000313" key="3">
    <source>
        <dbReference type="Proteomes" id="UP000317778"/>
    </source>
</evidence>
<feature type="signal peptide" evidence="1">
    <location>
        <begin position="1"/>
        <end position="19"/>
    </location>
</feature>
<dbReference type="AlphaFoldDB" id="A0A532V6S4"/>
<name>A0A532V6S4_UNCT6</name>
<comment type="caution">
    <text evidence="2">The sequence shown here is derived from an EMBL/GenBank/DDBJ whole genome shotgun (WGS) entry which is preliminary data.</text>
</comment>
<dbReference type="Proteomes" id="UP000317778">
    <property type="component" value="Unassembled WGS sequence"/>
</dbReference>
<dbReference type="EMBL" id="NJBO01000008">
    <property type="protein sequence ID" value="TKJ42900.1"/>
    <property type="molecule type" value="Genomic_DNA"/>
</dbReference>
<reference evidence="2 3" key="1">
    <citation type="submission" date="2017-06" db="EMBL/GenBank/DDBJ databases">
        <title>Novel microbial phyla capable of carbon fixation and sulfur reduction in deep-sea sediments.</title>
        <authorList>
            <person name="Huang J."/>
            <person name="Baker B."/>
            <person name="Wang Y."/>
        </authorList>
    </citation>
    <scope>NUCLEOTIDE SEQUENCE [LARGE SCALE GENOMIC DNA]</scope>
    <source>
        <strain evidence="2">B3_TA06</strain>
    </source>
</reference>
<sequence length="514" mass="57262">MKNFAIIAGVLGMALSAQAQYGIAPGSIAREQAEPSPTQTYLHVLPAEEDTFATYIYTFGDIVIFSYEDSARAEIADQSGNVIWSGNLNADEYAFRRTGEGIYQVRCNKEFSVLIGDPLSQIVQGWYAVDQHSRPLSNKFLTVMQGSWVSAAHAGRERFCVFAYHDNTDVTVKNLVDGTVIWTGTLDSLQRWEKRRSVQAGLPVSVEATKEVSVLSYGDCGYYAPAFNGTFTGRDFITFCGDLGGTDMQPWPQALKVIPWEDNTNVVVTDLDNPADTLWKFFVAKKGDIQSRNYVGRFLKVHADRDISCALVPGRPSGYYYLVRSIDRNGLGMGTEFYISTLGAWSPDSTVDGKIDLFAFYDDTEVKIFEMPDERDPVWSGTLDKGGHQRLMTDWATYKVEATRGVAVIESAGDRAGADFLPLWFAIHPDVAAYPNQFKDTECLVPTSQTDASAYEVYVENNGNIWDVINIFTENSDSLNFSTSLSDELISEERRLATESRSRLSPYHSFNNDI</sequence>
<gene>
    <name evidence="2" type="ORF">CEE36_06440</name>
</gene>
<feature type="chain" id="PRO_5022240111" evidence="1">
    <location>
        <begin position="20"/>
        <end position="514"/>
    </location>
</feature>
<organism evidence="2 3">
    <name type="scientific">candidate division TA06 bacterium B3_TA06</name>
    <dbReference type="NCBI Taxonomy" id="2012487"/>
    <lineage>
        <taxon>Bacteria</taxon>
        <taxon>Bacteria division TA06</taxon>
    </lineage>
</organism>
<feature type="non-terminal residue" evidence="2">
    <location>
        <position position="514"/>
    </location>
</feature>
<protein>
    <submittedName>
        <fullName evidence="2">Uncharacterized protein</fullName>
    </submittedName>
</protein>
<keyword evidence="1" id="KW-0732">Signal</keyword>
<evidence type="ECO:0000313" key="2">
    <source>
        <dbReference type="EMBL" id="TKJ42900.1"/>
    </source>
</evidence>
<proteinExistence type="predicted"/>
<accession>A0A532V6S4</accession>